<gene>
    <name evidence="3" type="ORF">CKM354_000632600</name>
</gene>
<name>A0A9P3CM98_9PEZI</name>
<evidence type="ECO:0000256" key="1">
    <source>
        <dbReference type="SAM" id="MobiDB-lite"/>
    </source>
</evidence>
<protein>
    <recommendedName>
        <fullName evidence="2">Reverse transcriptase domain-containing protein</fullName>
    </recommendedName>
</protein>
<dbReference type="OrthoDB" id="3261222at2759"/>
<proteinExistence type="predicted"/>
<dbReference type="InterPro" id="IPR000477">
    <property type="entry name" value="RT_dom"/>
</dbReference>
<comment type="caution">
    <text evidence="3">The sequence shown here is derived from an EMBL/GenBank/DDBJ whole genome shotgun (WGS) entry which is preliminary data.</text>
</comment>
<keyword evidence="4" id="KW-1185">Reference proteome</keyword>
<dbReference type="SUPFAM" id="SSF56672">
    <property type="entry name" value="DNA/RNA polymerases"/>
    <property type="match status" value="1"/>
</dbReference>
<reference evidence="3 4" key="1">
    <citation type="submission" date="2021-01" db="EMBL/GenBank/DDBJ databases">
        <title>Cercospora kikuchii MAFF 305040 whole genome shotgun sequence.</title>
        <authorList>
            <person name="Kashiwa T."/>
            <person name="Suzuki T."/>
        </authorList>
    </citation>
    <scope>NUCLEOTIDE SEQUENCE [LARGE SCALE GENOMIC DNA]</scope>
    <source>
        <strain evidence="3 4">MAFF 305040</strain>
    </source>
</reference>
<dbReference type="GO" id="GO:0003676">
    <property type="term" value="F:nucleic acid binding"/>
    <property type="evidence" value="ECO:0007669"/>
    <property type="project" value="InterPro"/>
</dbReference>
<dbReference type="EMBL" id="BOLY01000004">
    <property type="protein sequence ID" value="GIZ43085.1"/>
    <property type="molecule type" value="Genomic_DNA"/>
</dbReference>
<dbReference type="GeneID" id="68291901"/>
<dbReference type="Proteomes" id="UP000825890">
    <property type="component" value="Unassembled WGS sequence"/>
</dbReference>
<dbReference type="InterPro" id="IPR005135">
    <property type="entry name" value="Endo/exonuclease/phosphatase"/>
</dbReference>
<dbReference type="InterPro" id="IPR043502">
    <property type="entry name" value="DNA/RNA_pol_sf"/>
</dbReference>
<organism evidence="3 4">
    <name type="scientific">Cercospora kikuchii</name>
    <dbReference type="NCBI Taxonomy" id="84275"/>
    <lineage>
        <taxon>Eukaryota</taxon>
        <taxon>Fungi</taxon>
        <taxon>Dikarya</taxon>
        <taxon>Ascomycota</taxon>
        <taxon>Pezizomycotina</taxon>
        <taxon>Dothideomycetes</taxon>
        <taxon>Dothideomycetidae</taxon>
        <taxon>Mycosphaerellales</taxon>
        <taxon>Mycosphaerellaceae</taxon>
        <taxon>Cercospora</taxon>
    </lineage>
</organism>
<dbReference type="AlphaFoldDB" id="A0A9P3CM98"/>
<evidence type="ECO:0000313" key="3">
    <source>
        <dbReference type="EMBL" id="GIZ43085.1"/>
    </source>
</evidence>
<dbReference type="Gene3D" id="3.30.420.10">
    <property type="entry name" value="Ribonuclease H-like superfamily/Ribonuclease H"/>
    <property type="match status" value="1"/>
</dbReference>
<dbReference type="RefSeq" id="XP_044657572.1">
    <property type="nucleotide sequence ID" value="XM_044801637.1"/>
</dbReference>
<dbReference type="PANTHER" id="PTHR33481:SF1">
    <property type="entry name" value="ENDONUCLEASE_EXONUCLEASE_PHOSPHATASE DOMAIN-CONTAINING PROTEIN-RELATED"/>
    <property type="match status" value="1"/>
</dbReference>
<feature type="region of interest" description="Disordered" evidence="1">
    <location>
        <begin position="1061"/>
        <end position="1097"/>
    </location>
</feature>
<accession>A0A9P3CM98</accession>
<evidence type="ECO:0000313" key="4">
    <source>
        <dbReference type="Proteomes" id="UP000825890"/>
    </source>
</evidence>
<dbReference type="PROSITE" id="PS50878">
    <property type="entry name" value="RT_POL"/>
    <property type="match status" value="1"/>
</dbReference>
<dbReference type="Pfam" id="PF00078">
    <property type="entry name" value="RVT_1"/>
    <property type="match status" value="1"/>
</dbReference>
<dbReference type="SUPFAM" id="SSF56219">
    <property type="entry name" value="DNase I-like"/>
    <property type="match status" value="1"/>
</dbReference>
<dbReference type="InterPro" id="IPR036691">
    <property type="entry name" value="Endo/exonu/phosph_ase_sf"/>
</dbReference>
<evidence type="ECO:0000259" key="2">
    <source>
        <dbReference type="PROSITE" id="PS50878"/>
    </source>
</evidence>
<dbReference type="InterPro" id="IPR036397">
    <property type="entry name" value="RNaseH_sf"/>
</dbReference>
<dbReference type="PANTHER" id="PTHR33481">
    <property type="entry name" value="REVERSE TRANSCRIPTASE"/>
    <property type="match status" value="1"/>
</dbReference>
<dbReference type="Gene3D" id="3.60.10.10">
    <property type="entry name" value="Endonuclease/exonuclease/phosphatase"/>
    <property type="match status" value="1"/>
</dbReference>
<dbReference type="Pfam" id="PF14529">
    <property type="entry name" value="Exo_endo_phos_2"/>
    <property type="match status" value="1"/>
</dbReference>
<sequence>MNDTDLQDFGVIALSEPCAFVREGKVLTVPLGHPHWTKIIPTETREGRRIIGSMLWIQKGIESEPVLVPSPDITAALLHLSDRSVFIASVYVVPANPQALAETIQLLRRSIDTAMRRVTRGRMDVLLTGDFNQHDQLWGGDDISPARQGEADGLVDFMNDYTLRSLLPRGTKTWQNGRYESTIDLVLASEELAAALIRCRIYGTEHGSDHHAIETTLDIDTPEHTVQPRLLFKNAPWKEICARITSTPQPLAVNVYGHVQVDVQTQADQLMNVVLAAIHALTPVAKPSPYAKRWWTHDLTELRQIYTHWRNRARSYRRAGTYSEQLENQTRIASKEYHDAVRQQQRRHWEEFLDNSNNIWQAAKYMQADTSLGSSRIPPLTRRDGSITSGKGEQATELLSTFFPPLSPVIEDEGQRKQRRPVHMPPLTMDEVERSVFAAQSWKAAGEDGLPAVVWKRVWPAVKERVLILFRTSLREGILPAQWKTTKIIPLKKPNKGDYTAAKAWRPISLLPTLGKALEAVVAERISHAVETAGLLPANHFGARKRRSAVQALLLLQEHIHKAWRNRKVLSLISFDLKGAYNGVCKERLLQRLQARGIPVMLVKWIDAFCSDRSATIVVNGQASERQALQQAGLPQGSPLSPVLFLFFNADLVQRKIDGNGGAIAFVDDYTAWVTGPSAEANRGRIQAIVDQAIEWEGRSGATFEGDKTAFIHFTRAPCRSSAQPVMVKGQEVEPVTSTKILGVFMDAGLRFQQHIARAATKGLIAAMALKRLRGLSPSTARRLFETTVAPVVDYASPVWMHKCKGQLASAINRVQRIGAQAITGCFRTVAREVAEAEANIRTVQQRHAAKAASTWVDILSLPTTNPLSKLRVVPTRRFRSPLQQMSTTYKVSTRGMESIAPYTVAPWHRRLAADAKETTEEAVNAVKQSAGICVATSSSARNNIVGAGAAIQDTERGEPPSTVVSTTVSARTEHNPYTAALIALAEGLAQIPLSTVSRNIYLFSDNRAALQAVCRPRQQSGQETIQQIYKSVWALQDRNTVRLAWCPTPEFELGRKAKEAAKAATEPGRTPRSIRPAAKSTVDSHYKAETRKRRQPIEGVGKHIRRIDTAIPGPHTRMMYDRLGSKQASVLAQLRTGMSRLNSYLHRIGAAESDQCACTQASETVEHFLFRCRLWDNLRLRMLQHTGTMRGNLSFFLGGKAASDNEKWKPAIEAVLATVQFAIATGRFESSPYQPYSSQETVNQDTQNI</sequence>
<dbReference type="GO" id="GO:0003824">
    <property type="term" value="F:catalytic activity"/>
    <property type="evidence" value="ECO:0007669"/>
    <property type="project" value="InterPro"/>
</dbReference>
<feature type="domain" description="Reverse transcriptase" evidence="2">
    <location>
        <begin position="472"/>
        <end position="746"/>
    </location>
</feature>
<dbReference type="CDD" id="cd01650">
    <property type="entry name" value="RT_nLTR_like"/>
    <property type="match status" value="1"/>
</dbReference>